<gene>
    <name evidence="6" type="ORF">IB211_00857</name>
</gene>
<dbReference type="InterPro" id="IPR034714">
    <property type="entry name" value="TagA_TarA"/>
</dbReference>
<evidence type="ECO:0000313" key="6">
    <source>
        <dbReference type="EMBL" id="ALP93251.1"/>
    </source>
</evidence>
<protein>
    <recommendedName>
        <fullName evidence="5">N-acetylglucosaminyldiphosphoundecaprenol N-acetyl-beta-D-mannosaminyltransferase</fullName>
        <ecNumber evidence="5">2.4.1.187</ecNumber>
    </recommendedName>
    <alternativeName>
        <fullName evidence="5">N-acetylmannosaminyltransferase</fullName>
    </alternativeName>
    <alternativeName>
        <fullName evidence="5">UDP-N-acetylmannosamine transferase</fullName>
    </alternativeName>
    <alternativeName>
        <fullName evidence="5">UDP-N-acetylmannosamine:N-acetylglucosaminyl pyrophosphorylundecaprenol N-acetylmannosaminyltransferase</fullName>
    </alternativeName>
</protein>
<keyword evidence="7" id="KW-1185">Reference proteome</keyword>
<dbReference type="PANTHER" id="PTHR34136">
    <property type="match status" value="1"/>
</dbReference>
<reference evidence="7" key="2">
    <citation type="submission" date="2015-04" db="EMBL/GenBank/DDBJ databases">
        <title>A butyrogenic pathway from the amino acid lysine in a human gut commensal.</title>
        <authorList>
            <person name="de Vos W.M."/>
            <person name="Bui N.T.P."/>
            <person name="Plugge C.M."/>
            <person name="Ritari J."/>
        </authorList>
    </citation>
    <scope>NUCLEOTIDE SEQUENCE [LARGE SCALE GENOMIC DNA]</scope>
    <source>
        <strain evidence="7">AF211</strain>
    </source>
</reference>
<dbReference type="InterPro" id="IPR004629">
    <property type="entry name" value="WecG_TagA_CpsF"/>
</dbReference>
<dbReference type="GO" id="GO:0047244">
    <property type="term" value="F:N-acetylglucosaminyldiphosphoundecaprenol N-acetyl-beta-D-mannosaminyltransferase activity"/>
    <property type="evidence" value="ECO:0007669"/>
    <property type="project" value="UniProtKB-UniRule"/>
</dbReference>
<dbReference type="Pfam" id="PF03808">
    <property type="entry name" value="Glyco_tran_WecG"/>
    <property type="match status" value="1"/>
</dbReference>
<evidence type="ECO:0000256" key="4">
    <source>
        <dbReference type="ARBA" id="ARBA00023316"/>
    </source>
</evidence>
<evidence type="ECO:0000256" key="2">
    <source>
        <dbReference type="ARBA" id="ARBA00022679"/>
    </source>
</evidence>
<comment type="pathway">
    <text evidence="5">Cell wall biogenesis; teichoic acid biosynthesis.</text>
</comment>
<dbReference type="GO" id="GO:0071555">
    <property type="term" value="P:cell wall organization"/>
    <property type="evidence" value="ECO:0007669"/>
    <property type="project" value="UniProtKB-KW"/>
</dbReference>
<dbReference type="Proteomes" id="UP000064844">
    <property type="component" value="Chromosome"/>
</dbReference>
<dbReference type="UniPathway" id="UPA00632"/>
<evidence type="ECO:0000256" key="3">
    <source>
        <dbReference type="ARBA" id="ARBA00022944"/>
    </source>
</evidence>
<evidence type="ECO:0000313" key="7">
    <source>
        <dbReference type="Proteomes" id="UP000064844"/>
    </source>
</evidence>
<proteinExistence type="inferred from homology"/>
<comment type="catalytic activity">
    <reaction evidence="5">
        <text>UDP-N-acetyl-alpha-D-mannosamine + N-acetyl-alpha-D-glucosaminyl-di-trans,octa-cis-undecaprenyl diphosphate = N-acetyl-beta-D-mannosaminyl-(1-&gt;4)-N-acetyl-alpha-D-glucosaminyl di-trans,octa-cis-undecaprenyl diphosphate + UDP + H(+)</text>
        <dbReference type="Rhea" id="RHEA:16053"/>
        <dbReference type="ChEBI" id="CHEBI:15378"/>
        <dbReference type="ChEBI" id="CHEBI:58223"/>
        <dbReference type="ChEBI" id="CHEBI:62959"/>
        <dbReference type="ChEBI" id="CHEBI:68623"/>
        <dbReference type="ChEBI" id="CHEBI:132210"/>
        <dbReference type="EC" id="2.4.1.187"/>
    </reaction>
</comment>
<dbReference type="PANTHER" id="PTHR34136:SF1">
    <property type="entry name" value="UDP-N-ACETYL-D-MANNOSAMINURONIC ACID TRANSFERASE"/>
    <property type="match status" value="1"/>
</dbReference>
<name>A0A0S2W1N9_9FIRM</name>
<comment type="function">
    <text evidence="5">Catalyzes the conversion of GlcNAc-PP-undecaprenol into ManNAc-GlcNAc-PP-undecaprenol, the first committed lipid intermediate in the de novo synthesis of teichoic acid.</text>
</comment>
<dbReference type="CDD" id="cd06533">
    <property type="entry name" value="Glyco_transf_WecG_TagA"/>
    <property type="match status" value="1"/>
</dbReference>
<keyword evidence="2 5" id="KW-0808">Transferase</keyword>
<keyword evidence="4 5" id="KW-0961">Cell wall biogenesis/degradation</keyword>
<organism evidence="6 7">
    <name type="scientific">Intestinimonas butyriciproducens</name>
    <dbReference type="NCBI Taxonomy" id="1297617"/>
    <lineage>
        <taxon>Bacteria</taxon>
        <taxon>Bacillati</taxon>
        <taxon>Bacillota</taxon>
        <taxon>Clostridia</taxon>
        <taxon>Eubacteriales</taxon>
        <taxon>Intestinimonas</taxon>
    </lineage>
</organism>
<dbReference type="AlphaFoldDB" id="A0A0S2W1N9"/>
<evidence type="ECO:0000256" key="5">
    <source>
        <dbReference type="HAMAP-Rule" id="MF_02070"/>
    </source>
</evidence>
<keyword evidence="3 5" id="KW-0777">Teichoic acid biosynthesis</keyword>
<dbReference type="HAMAP" id="MF_02070">
    <property type="entry name" value="TagA_TarA"/>
    <property type="match status" value="1"/>
</dbReference>
<reference evidence="6 7" key="1">
    <citation type="journal article" date="2015" name="Nat. Commun.">
        <title>Production of butyrate from lysine and the Amadori product fructoselysine by a human gut commensal.</title>
        <authorList>
            <person name="Bui T.P."/>
            <person name="Ritari J."/>
            <person name="Boeren S."/>
            <person name="de Waard P."/>
            <person name="Plugge C.M."/>
            <person name="de Vos W.M."/>
        </authorList>
    </citation>
    <scope>NUCLEOTIDE SEQUENCE [LARGE SCALE GENOMIC DNA]</scope>
    <source>
        <strain evidence="6 7">AF211</strain>
    </source>
</reference>
<sequence>MIMEAFALRTDILGVGFDDLTLEEAVARGTAFLEEDRFHYVVTPNPELVDRASREGAFREALNGADLVLPDGIGVIYAARILGRPLKGRCPGIDFASGLMASMAAGGKRLYLLGAKPGVAEAAARNLEARYPGLSICGTHHGYFQEDGPVVEEIRRSGADAVFVCLGAPKQEYWMREHGPATGARLMAGLGGSLDVFAGVVERAPESWQKMGLEWLYRLMKEPSRIDRMARLPLFLASALGERCKRKGG</sequence>
<dbReference type="GO" id="GO:0019350">
    <property type="term" value="P:teichoic acid biosynthetic process"/>
    <property type="evidence" value="ECO:0007669"/>
    <property type="project" value="UniProtKB-UniRule"/>
</dbReference>
<dbReference type="EC" id="2.4.1.187" evidence="5"/>
<dbReference type="eggNOG" id="COG1922">
    <property type="taxonomic scope" value="Bacteria"/>
</dbReference>
<dbReference type="EMBL" id="CP011307">
    <property type="protein sequence ID" value="ALP93251.1"/>
    <property type="molecule type" value="Genomic_DNA"/>
</dbReference>
<dbReference type="PATRIC" id="fig|1297617.4.peg.871"/>
<evidence type="ECO:0000256" key="1">
    <source>
        <dbReference type="ARBA" id="ARBA00022676"/>
    </source>
</evidence>
<dbReference type="KEGG" id="ibu:IB211_00857"/>
<accession>A0A0S2W1N9</accession>
<dbReference type="STRING" id="1297617.IB211_00857"/>
<dbReference type="NCBIfam" id="TIGR00696">
    <property type="entry name" value="wecG_tagA_cpsF"/>
    <property type="match status" value="1"/>
</dbReference>
<keyword evidence="1 5" id="KW-0328">Glycosyltransferase</keyword>
<comment type="similarity">
    <text evidence="5">Belongs to the glycosyltransferase 26 family. TagA/TarA subfamily.</text>
</comment>